<keyword evidence="7" id="KW-1185">Reference proteome</keyword>
<sequence length="602" mass="68016">MVDKSTLPQGWIRAQFSSFSELLRGVSYKKHEAFTESKEGYVPILRANNIGDELNFNDLVYVPEDKVTQNQKIQEGDIIIAMSSGSKHLVGKSALARATFNGSYGAFCSCLRPSSALNAKYVYYFFSSKEHRELISSLSKGSNINNLKREHILDSWIPLAPLGTQELIVGKIEELFSHIDAGVEGLKQAKAKLQQYRQSVLKDAVTGKLTEQWRAQNTDKLEPAEHLLERILDERRANWEAEQLKAFEEKGKTPKNDKWKEKYKAPKSFNQKEQPFVVPSAWEWCYFESLGVVSGGLTKNSKRKSFEKKLPYLRVANVYANELRLEDIQEIGVTDTELDRVLLEDKDLLIVEGNGSPDQIGRLAVWDDSISPCVHQNHLIKVRLIDKELCDFVVYWLMSLPGREQIKSVASSTSGLYTLSISKISGLPIPLPSINEAIEISKLVTDKLEAAQRTEDELTKKIKHSEQLKSSILSKAFSGQLVENHASEETAEQLLEKVRLEKDQVEQKAKLTKKKPTARAKKMKRRPIIDVLMESKKPLNVDELFELSGFQGEVTPEVVEEFYQELKDVTATKGVNVTPVKVGNVKQGDLFEYKEVKPNEAG</sequence>
<dbReference type="EMBL" id="BJXJ01000005">
    <property type="protein sequence ID" value="GEM74659.1"/>
    <property type="molecule type" value="Genomic_DNA"/>
</dbReference>
<evidence type="ECO:0000256" key="4">
    <source>
        <dbReference type="SAM" id="Coils"/>
    </source>
</evidence>
<keyword evidence="4" id="KW-0175">Coiled coil</keyword>
<dbReference type="AlphaFoldDB" id="A0A511QBJ0"/>
<evidence type="ECO:0000256" key="3">
    <source>
        <dbReference type="ARBA" id="ARBA00023125"/>
    </source>
</evidence>
<dbReference type="PANTHER" id="PTHR43140:SF1">
    <property type="entry name" value="TYPE I RESTRICTION ENZYME ECOKI SPECIFICITY SUBUNIT"/>
    <property type="match status" value="1"/>
</dbReference>
<keyword evidence="2" id="KW-0680">Restriction system</keyword>
<dbReference type="SUPFAM" id="SSF116734">
    <property type="entry name" value="DNA methylase specificity domain"/>
    <property type="match status" value="2"/>
</dbReference>
<dbReference type="Gene3D" id="3.90.220.20">
    <property type="entry name" value="DNA methylase specificity domains"/>
    <property type="match status" value="2"/>
</dbReference>
<evidence type="ECO:0000313" key="7">
    <source>
        <dbReference type="Proteomes" id="UP000321922"/>
    </source>
</evidence>
<dbReference type="InterPro" id="IPR051212">
    <property type="entry name" value="Type-I_RE_S_subunit"/>
</dbReference>
<dbReference type="PANTHER" id="PTHR43140">
    <property type="entry name" value="TYPE-1 RESTRICTION ENZYME ECOKI SPECIFICITY PROTEIN"/>
    <property type="match status" value="1"/>
</dbReference>
<dbReference type="RefSeq" id="WP_050567301.1">
    <property type="nucleotide sequence ID" value="NZ_BAOJ01000033.1"/>
</dbReference>
<dbReference type="GO" id="GO:0009307">
    <property type="term" value="P:DNA restriction-modification system"/>
    <property type="evidence" value="ECO:0007669"/>
    <property type="project" value="UniProtKB-KW"/>
</dbReference>
<keyword evidence="3" id="KW-0238">DNA-binding</keyword>
<feature type="coiled-coil region" evidence="4">
    <location>
        <begin position="448"/>
        <end position="515"/>
    </location>
</feature>
<dbReference type="InterPro" id="IPR044946">
    <property type="entry name" value="Restrct_endonuc_typeI_TRD_sf"/>
</dbReference>
<proteinExistence type="inferred from homology"/>
<protein>
    <recommendedName>
        <fullName evidence="5">Type I restriction modification DNA specificity domain-containing protein</fullName>
    </recommendedName>
</protein>
<dbReference type="Proteomes" id="UP000321922">
    <property type="component" value="Unassembled WGS sequence"/>
</dbReference>
<comment type="similarity">
    <text evidence="1">Belongs to the type-I restriction system S methylase family.</text>
</comment>
<dbReference type="InterPro" id="IPR000055">
    <property type="entry name" value="Restrct_endonuc_typeI_TRD"/>
</dbReference>
<evidence type="ECO:0000256" key="1">
    <source>
        <dbReference type="ARBA" id="ARBA00010923"/>
    </source>
</evidence>
<evidence type="ECO:0000313" key="6">
    <source>
        <dbReference type="EMBL" id="GEM74659.1"/>
    </source>
</evidence>
<feature type="domain" description="Type I restriction modification DNA specificity" evidence="5">
    <location>
        <begin position="27"/>
        <end position="177"/>
    </location>
</feature>
<dbReference type="GO" id="GO:0003677">
    <property type="term" value="F:DNA binding"/>
    <property type="evidence" value="ECO:0007669"/>
    <property type="project" value="UniProtKB-KW"/>
</dbReference>
<reference evidence="6 7" key="1">
    <citation type="submission" date="2019-07" db="EMBL/GenBank/DDBJ databases">
        <title>Whole genome shotgun sequence of Vibrio sagamiensis NBRC 104589.</title>
        <authorList>
            <person name="Hosoyama A."/>
            <person name="Uohara A."/>
            <person name="Ohji S."/>
            <person name="Ichikawa N."/>
        </authorList>
    </citation>
    <scope>NUCLEOTIDE SEQUENCE [LARGE SCALE GENOMIC DNA]</scope>
    <source>
        <strain evidence="6 7">NBRC 104589</strain>
    </source>
</reference>
<gene>
    <name evidence="6" type="ORF">VSA01S_07710</name>
</gene>
<organism evidence="6 7">
    <name type="scientific">Vibrio sagamiensis NBRC 104589</name>
    <dbReference type="NCBI Taxonomy" id="1219064"/>
    <lineage>
        <taxon>Bacteria</taxon>
        <taxon>Pseudomonadati</taxon>
        <taxon>Pseudomonadota</taxon>
        <taxon>Gammaproteobacteria</taxon>
        <taxon>Vibrionales</taxon>
        <taxon>Vibrionaceae</taxon>
        <taxon>Vibrio</taxon>
    </lineage>
</organism>
<comment type="caution">
    <text evidence="6">The sequence shown here is derived from an EMBL/GenBank/DDBJ whole genome shotgun (WGS) entry which is preliminary data.</text>
</comment>
<dbReference type="CDD" id="cd17252">
    <property type="entry name" value="RMtype1_S_EcoKI-TRD1-CR1_like"/>
    <property type="match status" value="1"/>
</dbReference>
<name>A0A511QBJ0_9VIBR</name>
<evidence type="ECO:0000259" key="5">
    <source>
        <dbReference type="Pfam" id="PF01420"/>
    </source>
</evidence>
<dbReference type="OrthoDB" id="398435at2"/>
<dbReference type="Pfam" id="PF01420">
    <property type="entry name" value="Methylase_S"/>
    <property type="match status" value="1"/>
</dbReference>
<dbReference type="CDD" id="cd17253">
    <property type="entry name" value="RMtype1_S_Eco933I-TRD2-CR2_like"/>
    <property type="match status" value="1"/>
</dbReference>
<evidence type="ECO:0000256" key="2">
    <source>
        <dbReference type="ARBA" id="ARBA00022747"/>
    </source>
</evidence>
<accession>A0A511QBJ0</accession>